<dbReference type="Proteomes" id="UP001595997">
    <property type="component" value="Unassembled WGS sequence"/>
</dbReference>
<feature type="transmembrane region" description="Helical" evidence="1">
    <location>
        <begin position="94"/>
        <end position="119"/>
    </location>
</feature>
<keyword evidence="3" id="KW-1185">Reference proteome</keyword>
<dbReference type="EMBL" id="JBHSFH010000005">
    <property type="protein sequence ID" value="MFC4494358.1"/>
    <property type="molecule type" value="Genomic_DNA"/>
</dbReference>
<name>A0ABV9A707_9ACTN</name>
<proteinExistence type="predicted"/>
<reference evidence="3" key="1">
    <citation type="journal article" date="2019" name="Int. J. Syst. Evol. Microbiol.">
        <title>The Global Catalogue of Microorganisms (GCM) 10K type strain sequencing project: providing services to taxonomists for standard genome sequencing and annotation.</title>
        <authorList>
            <consortium name="The Broad Institute Genomics Platform"/>
            <consortium name="The Broad Institute Genome Sequencing Center for Infectious Disease"/>
            <person name="Wu L."/>
            <person name="Ma J."/>
        </authorList>
    </citation>
    <scope>NUCLEOTIDE SEQUENCE [LARGE SCALE GENOMIC DNA]</scope>
    <source>
        <strain evidence="3">CGMCC 4.7357</strain>
    </source>
</reference>
<comment type="caution">
    <text evidence="2">The sequence shown here is derived from an EMBL/GenBank/DDBJ whole genome shotgun (WGS) entry which is preliminary data.</text>
</comment>
<keyword evidence="1" id="KW-0472">Membrane</keyword>
<keyword evidence="1" id="KW-0812">Transmembrane</keyword>
<dbReference type="RefSeq" id="WP_386445253.1">
    <property type="nucleotide sequence ID" value="NZ_JBHSFH010000005.1"/>
</dbReference>
<evidence type="ECO:0000313" key="2">
    <source>
        <dbReference type="EMBL" id="MFC4494358.1"/>
    </source>
</evidence>
<keyword evidence="1" id="KW-1133">Transmembrane helix</keyword>
<evidence type="ECO:0000256" key="1">
    <source>
        <dbReference type="SAM" id="Phobius"/>
    </source>
</evidence>
<sequence length="121" mass="13817">MPRSVTGRDETARGIAQLEGYLLSQTYRQNARAEAEAFADRLPWLTSAQYDEVVELYTAERMALTRRVLEATVQRCGELRQEYTERYEQLRGRLLHRVTVALLAGFAACVMAPAVLLLVRR</sequence>
<accession>A0ABV9A707</accession>
<protein>
    <submittedName>
        <fullName evidence="2">Uncharacterized protein</fullName>
    </submittedName>
</protein>
<gene>
    <name evidence="2" type="ORF">ACFPA8_09455</name>
</gene>
<organism evidence="2 3">
    <name type="scientific">Streptomyces ovatisporus</name>
    <dbReference type="NCBI Taxonomy" id="1128682"/>
    <lineage>
        <taxon>Bacteria</taxon>
        <taxon>Bacillati</taxon>
        <taxon>Actinomycetota</taxon>
        <taxon>Actinomycetes</taxon>
        <taxon>Kitasatosporales</taxon>
        <taxon>Streptomycetaceae</taxon>
        <taxon>Streptomyces</taxon>
    </lineage>
</organism>
<evidence type="ECO:0000313" key="3">
    <source>
        <dbReference type="Proteomes" id="UP001595997"/>
    </source>
</evidence>